<organism evidence="2 3">
    <name type="scientific">Sarocladium strictum</name>
    <name type="common">Black bundle disease fungus</name>
    <name type="synonym">Acremonium strictum</name>
    <dbReference type="NCBI Taxonomy" id="5046"/>
    <lineage>
        <taxon>Eukaryota</taxon>
        <taxon>Fungi</taxon>
        <taxon>Dikarya</taxon>
        <taxon>Ascomycota</taxon>
        <taxon>Pezizomycotina</taxon>
        <taxon>Sordariomycetes</taxon>
        <taxon>Hypocreomycetidae</taxon>
        <taxon>Hypocreales</taxon>
        <taxon>Sarocladiaceae</taxon>
        <taxon>Sarocladium</taxon>
    </lineage>
</organism>
<comment type="caution">
    <text evidence="2">The sequence shown here is derived from an EMBL/GenBank/DDBJ whole genome shotgun (WGS) entry which is preliminary data.</text>
</comment>
<keyword evidence="3" id="KW-1185">Reference proteome</keyword>
<feature type="compositionally biased region" description="Polar residues" evidence="1">
    <location>
        <begin position="42"/>
        <end position="63"/>
    </location>
</feature>
<feature type="compositionally biased region" description="Acidic residues" evidence="1">
    <location>
        <begin position="206"/>
        <end position="219"/>
    </location>
</feature>
<feature type="compositionally biased region" description="Low complexity" evidence="1">
    <location>
        <begin position="235"/>
        <end position="247"/>
    </location>
</feature>
<sequence length="358" mass="40077">MASPQIDPPQDPQPDWPSDDPRWMESDQDDLTVSEWSDHSSDNASTQDGDASNTLDNDSTSPENGAEFPRTASPENGDEFPRTVEVFNVDEHRSGVRYHTPDQRDGLYQWICFTHDNSDSFTQDRVRHPSAADLFSDGQGRWIQAIAAEIEAAMTRRQQLRRKFHRACSVVAGPGEAFVPEEYHADDEAQKEHDKDDGGADKGADVGDDEGNEDEDEVPSAEVTGSVPDQMEPRSISPPTVSPTISPDTNGPQQTRRLALEALGSGHAIRQARPRSRETSLHHPHSHSLRSSASSGVAEDPRRHDSMYEFPGLFLRESRQERDETREAVIREYWRRQNRRALESDSSDSPPAKKRKGT</sequence>
<evidence type="ECO:0000313" key="2">
    <source>
        <dbReference type="EMBL" id="KAK0390853.1"/>
    </source>
</evidence>
<accession>A0AA39GQD5</accession>
<gene>
    <name evidence="2" type="ORF">NLU13_0356</name>
</gene>
<dbReference type="Proteomes" id="UP001175261">
    <property type="component" value="Unassembled WGS sequence"/>
</dbReference>
<feature type="region of interest" description="Disordered" evidence="1">
    <location>
        <begin position="187"/>
        <end position="358"/>
    </location>
</feature>
<evidence type="ECO:0000313" key="3">
    <source>
        <dbReference type="Proteomes" id="UP001175261"/>
    </source>
</evidence>
<evidence type="ECO:0000256" key="1">
    <source>
        <dbReference type="SAM" id="MobiDB-lite"/>
    </source>
</evidence>
<feature type="compositionally biased region" description="Basic and acidic residues" evidence="1">
    <location>
        <begin position="316"/>
        <end position="343"/>
    </location>
</feature>
<proteinExistence type="predicted"/>
<reference evidence="2" key="1">
    <citation type="submission" date="2022-10" db="EMBL/GenBank/DDBJ databases">
        <title>Determination and structural analysis of whole genome sequence of Sarocladium strictum F4-1.</title>
        <authorList>
            <person name="Hu L."/>
            <person name="Jiang Y."/>
        </authorList>
    </citation>
    <scope>NUCLEOTIDE SEQUENCE</scope>
    <source>
        <strain evidence="2">F4-1</strain>
    </source>
</reference>
<feature type="region of interest" description="Disordered" evidence="1">
    <location>
        <begin position="1"/>
        <end position="80"/>
    </location>
</feature>
<dbReference type="AlphaFoldDB" id="A0AA39GQD5"/>
<feature type="compositionally biased region" description="Basic and acidic residues" evidence="1">
    <location>
        <begin position="187"/>
        <end position="205"/>
    </location>
</feature>
<name>A0AA39GQD5_SARSR</name>
<protein>
    <submittedName>
        <fullName evidence="2">Uncharacterized protein</fullName>
    </submittedName>
</protein>
<feature type="compositionally biased region" description="Pro residues" evidence="1">
    <location>
        <begin position="1"/>
        <end position="15"/>
    </location>
</feature>
<dbReference type="EMBL" id="JAPDFR010000001">
    <property type="protein sequence ID" value="KAK0390853.1"/>
    <property type="molecule type" value="Genomic_DNA"/>
</dbReference>